<dbReference type="KEGG" id="pph:Ppha_1203"/>
<feature type="transmembrane region" description="Helical" evidence="1">
    <location>
        <begin position="28"/>
        <end position="46"/>
    </location>
</feature>
<dbReference type="EMBL" id="CP001110">
    <property type="protein sequence ID" value="ACF43475.1"/>
    <property type="molecule type" value="Genomic_DNA"/>
</dbReference>
<dbReference type="Pfam" id="PF04020">
    <property type="entry name" value="Phage_holin_4_2"/>
    <property type="match status" value="1"/>
</dbReference>
<protein>
    <recommendedName>
        <fullName evidence="4">Phage holin family protein</fullName>
    </recommendedName>
</protein>
<keyword evidence="3" id="KW-1185">Reference proteome</keyword>
<evidence type="ECO:0000313" key="2">
    <source>
        <dbReference type="EMBL" id="ACF43475.1"/>
    </source>
</evidence>
<evidence type="ECO:0008006" key="4">
    <source>
        <dbReference type="Google" id="ProtNLM"/>
    </source>
</evidence>
<evidence type="ECO:0000313" key="3">
    <source>
        <dbReference type="Proteomes" id="UP000002724"/>
    </source>
</evidence>
<name>B4SGR2_PELPB</name>
<keyword evidence="1" id="KW-0812">Transmembrane</keyword>
<accession>B4SGR2</accession>
<feature type="transmembrane region" description="Helical" evidence="1">
    <location>
        <begin position="89"/>
        <end position="110"/>
    </location>
</feature>
<dbReference type="PANTHER" id="PTHR37309:SF1">
    <property type="entry name" value="SLR0284 PROTEIN"/>
    <property type="match status" value="1"/>
</dbReference>
<dbReference type="eggNOG" id="COG1950">
    <property type="taxonomic scope" value="Bacteria"/>
</dbReference>
<dbReference type="Proteomes" id="UP000002724">
    <property type="component" value="Chromosome"/>
</dbReference>
<organism evidence="2 3">
    <name type="scientific">Pelodictyon phaeoclathratiforme (strain DSM 5477 / BU-1)</name>
    <dbReference type="NCBI Taxonomy" id="324925"/>
    <lineage>
        <taxon>Bacteria</taxon>
        <taxon>Pseudomonadati</taxon>
        <taxon>Chlorobiota</taxon>
        <taxon>Chlorobiia</taxon>
        <taxon>Chlorobiales</taxon>
        <taxon>Chlorobiaceae</taxon>
        <taxon>Chlorobium/Pelodictyon group</taxon>
        <taxon>Pelodictyon</taxon>
    </lineage>
</organism>
<dbReference type="HOGENOM" id="CLU_120441_2_1_10"/>
<reference evidence="2 3" key="1">
    <citation type="submission" date="2008-06" db="EMBL/GenBank/DDBJ databases">
        <title>Complete sequence of Pelodictyon phaeoclathratiforme BU-1.</title>
        <authorList>
            <consortium name="US DOE Joint Genome Institute"/>
            <person name="Lucas S."/>
            <person name="Copeland A."/>
            <person name="Lapidus A."/>
            <person name="Glavina del Rio T."/>
            <person name="Dalin E."/>
            <person name="Tice H."/>
            <person name="Bruce D."/>
            <person name="Goodwin L."/>
            <person name="Pitluck S."/>
            <person name="Schmutz J."/>
            <person name="Larimer F."/>
            <person name="Land M."/>
            <person name="Hauser L."/>
            <person name="Kyrpides N."/>
            <person name="Mikhailova N."/>
            <person name="Liu Z."/>
            <person name="Li T."/>
            <person name="Zhao F."/>
            <person name="Overmann J."/>
            <person name="Bryant D.A."/>
            <person name="Richardson P."/>
        </authorList>
    </citation>
    <scope>NUCLEOTIDE SEQUENCE [LARGE SCALE GENOMIC DNA]</scope>
    <source>
        <strain evidence="3">DSM 5477 / BU-1</strain>
    </source>
</reference>
<feature type="transmembrane region" description="Helical" evidence="1">
    <location>
        <begin position="53"/>
        <end position="77"/>
    </location>
</feature>
<keyword evidence="1" id="KW-1133">Transmembrane helix</keyword>
<dbReference type="AlphaFoldDB" id="B4SGR2"/>
<sequence length="112" mass="12010">MHILIQWLINACAVYATAHILDGIHIKSFGAAILVALVLGLINAVVRPVLLFFSIPFIIVTLGLFLLVINAFLLQFAASLVGGFSIDNFGWAIAGSIVISAISWILSSLFDL</sequence>
<dbReference type="PANTHER" id="PTHR37309">
    <property type="entry name" value="SLR0284 PROTEIN"/>
    <property type="match status" value="1"/>
</dbReference>
<keyword evidence="1" id="KW-0472">Membrane</keyword>
<dbReference type="STRING" id="324925.Ppha_1203"/>
<evidence type="ECO:0000256" key="1">
    <source>
        <dbReference type="SAM" id="Phobius"/>
    </source>
</evidence>
<proteinExistence type="predicted"/>
<gene>
    <name evidence="2" type="ordered locus">Ppha_1203</name>
</gene>
<dbReference type="InterPro" id="IPR007165">
    <property type="entry name" value="Phage_holin_4_2"/>
</dbReference>